<gene>
    <name evidence="10" type="primary">murJ</name>
    <name evidence="12" type="ORF">BI364_16685</name>
</gene>
<evidence type="ECO:0000256" key="2">
    <source>
        <dbReference type="ARBA" id="ARBA00022475"/>
    </source>
</evidence>
<dbReference type="PANTHER" id="PTHR47019:SF1">
    <property type="entry name" value="LIPID II FLIPPASE MURJ"/>
    <property type="match status" value="1"/>
</dbReference>
<feature type="transmembrane region" description="Helical" evidence="10">
    <location>
        <begin position="220"/>
        <end position="247"/>
    </location>
</feature>
<feature type="transmembrane region" description="Helical" evidence="10">
    <location>
        <begin position="79"/>
        <end position="102"/>
    </location>
</feature>
<sequence>MTLVSRVFGYLRDMVLAVYFGANGATDAFFVAFRIPNFLRRLFAEGAFAQAFVPVFTEYKEHRTAAELRELLAHTAGTLASVLFVVTALGVLGAPLLIFIFAPGFTDNPHQYALASEMLRITFPYLLFIALTALAGGVLNSFGRFAIPALTPVLLNLSLIGATLWLAPHLSQPVVALSIGVLVAGVLQLAFQLPFLLRLGLLPRPRLSRTHEGVRRIMRLMLPALFGSSVVQVNLLFDTLVASFLAAGSISWLYYSDRFVELPLALFGIALGTVILPQLSRHRAQGETAGFEATLDWAIRVALVIAVPAALGLALLAGPILAALIEYRAFNAEDARMASMSLAAFATGLPAFMLIKVLAPGFYSRQDTRTPVRIGIAAMLVNMGLTALIVTPWYLLKLPGPHAGLALSTSLAAYLNAGLLYRGLRRDGVYSKPRWAGLFWRTLAASAVMSAVLLWMTPPLSDWAGWDAPHRVLRLGLMIGAGALAYGIPLWLLGVRLRGLLGRPGS</sequence>
<evidence type="ECO:0000256" key="4">
    <source>
        <dbReference type="ARBA" id="ARBA00022960"/>
    </source>
</evidence>
<organism evidence="12 13">
    <name type="scientific">Acidihalobacter yilgarnensis</name>
    <dbReference type="NCBI Taxonomy" id="2819280"/>
    <lineage>
        <taxon>Bacteria</taxon>
        <taxon>Pseudomonadati</taxon>
        <taxon>Pseudomonadota</taxon>
        <taxon>Gammaproteobacteria</taxon>
        <taxon>Chromatiales</taxon>
        <taxon>Ectothiorhodospiraceae</taxon>
        <taxon>Acidihalobacter</taxon>
    </lineage>
</organism>
<dbReference type="UniPathway" id="UPA00219"/>
<keyword evidence="13" id="KW-1185">Reference proteome</keyword>
<dbReference type="PRINTS" id="PR01806">
    <property type="entry name" value="VIRFACTRMVIN"/>
</dbReference>
<accession>A0A1D8ITW6</accession>
<evidence type="ECO:0000256" key="10">
    <source>
        <dbReference type="HAMAP-Rule" id="MF_02078"/>
    </source>
</evidence>
<dbReference type="AlphaFoldDB" id="A0A1D8ITW6"/>
<feature type="transmembrane region" description="Helical" evidence="10">
    <location>
        <begin position="337"/>
        <end position="359"/>
    </location>
</feature>
<reference evidence="13" key="1">
    <citation type="submission" date="2016-09" db="EMBL/GenBank/DDBJ databases">
        <title>Acidihalobacter prosperus F5.</title>
        <authorList>
            <person name="Khaleque H.N."/>
            <person name="Ramsay J.P."/>
            <person name="Kaksonen A.H."/>
            <person name="Boxall N.J."/>
            <person name="Watkin E.L.J."/>
        </authorList>
    </citation>
    <scope>NUCLEOTIDE SEQUENCE [LARGE SCALE GENOMIC DNA]</scope>
    <source>
        <strain evidence="13">F5</strain>
    </source>
</reference>
<feature type="transmembrane region" description="Helical" evidence="10">
    <location>
        <begin position="149"/>
        <end position="168"/>
    </location>
</feature>
<comment type="function">
    <text evidence="8 10 11">Involved in peptidoglycan biosynthesis. Transports lipid-linked peptidoglycan precursors from the inner to the outer leaflet of the cytoplasmic membrane.</text>
</comment>
<feature type="transmembrane region" description="Helical" evidence="10">
    <location>
        <begin position="475"/>
        <end position="493"/>
    </location>
</feature>
<dbReference type="NCBIfam" id="TIGR01695">
    <property type="entry name" value="murJ_mviN"/>
    <property type="match status" value="1"/>
</dbReference>
<feature type="transmembrane region" description="Helical" evidence="10">
    <location>
        <begin position="371"/>
        <end position="396"/>
    </location>
</feature>
<dbReference type="GO" id="GO:0015648">
    <property type="term" value="F:lipid-linked peptidoglycan transporter activity"/>
    <property type="evidence" value="ECO:0007669"/>
    <property type="project" value="UniProtKB-UniRule"/>
</dbReference>
<dbReference type="InterPro" id="IPR004268">
    <property type="entry name" value="MurJ"/>
</dbReference>
<feature type="transmembrane region" description="Helical" evidence="10">
    <location>
        <begin position="435"/>
        <end position="455"/>
    </location>
</feature>
<feature type="transmembrane region" description="Helical" evidence="10">
    <location>
        <begin position="259"/>
        <end position="276"/>
    </location>
</feature>
<dbReference type="PANTHER" id="PTHR47019">
    <property type="entry name" value="LIPID II FLIPPASE MURJ"/>
    <property type="match status" value="1"/>
</dbReference>
<comment type="similarity">
    <text evidence="9 10 11">Belongs to the MurJ/MviN family.</text>
</comment>
<keyword evidence="10" id="KW-0997">Cell inner membrane</keyword>
<name>A0A1D8ITW6_9GAMM</name>
<feature type="transmembrane region" description="Helical" evidence="10">
    <location>
        <begin position="174"/>
        <end position="199"/>
    </location>
</feature>
<keyword evidence="7 10" id="KW-0472">Membrane</keyword>
<dbReference type="InterPro" id="IPR051050">
    <property type="entry name" value="Lipid_II_flippase_MurJ/MviN"/>
</dbReference>
<feature type="transmembrane region" description="Helical" evidence="10">
    <location>
        <begin position="402"/>
        <end position="423"/>
    </location>
</feature>
<dbReference type="GO" id="GO:0008360">
    <property type="term" value="P:regulation of cell shape"/>
    <property type="evidence" value="ECO:0007669"/>
    <property type="project" value="UniProtKB-UniRule"/>
</dbReference>
<evidence type="ECO:0000256" key="1">
    <source>
        <dbReference type="ARBA" id="ARBA00004651"/>
    </source>
</evidence>
<dbReference type="KEGG" id="aprs:BI364_16685"/>
<keyword evidence="2 10" id="KW-1003">Cell membrane</keyword>
<dbReference type="EMBL" id="CP017415">
    <property type="protein sequence ID" value="AOU99837.1"/>
    <property type="molecule type" value="Genomic_DNA"/>
</dbReference>
<dbReference type="GO" id="GO:0034204">
    <property type="term" value="P:lipid translocation"/>
    <property type="evidence" value="ECO:0007669"/>
    <property type="project" value="TreeGrafter"/>
</dbReference>
<evidence type="ECO:0000313" key="12">
    <source>
        <dbReference type="EMBL" id="AOU99837.1"/>
    </source>
</evidence>
<feature type="transmembrane region" description="Helical" evidence="10">
    <location>
        <begin position="14"/>
        <end position="33"/>
    </location>
</feature>
<protein>
    <recommendedName>
        <fullName evidence="10">Probable lipid II flippase MurJ</fullName>
    </recommendedName>
</protein>
<keyword evidence="5 10" id="KW-0573">Peptidoglycan synthesis</keyword>
<keyword evidence="3 10" id="KW-0812">Transmembrane</keyword>
<evidence type="ECO:0000256" key="8">
    <source>
        <dbReference type="ARBA" id="ARBA00060041"/>
    </source>
</evidence>
<evidence type="ECO:0000313" key="13">
    <source>
        <dbReference type="Proteomes" id="UP000095401"/>
    </source>
</evidence>
<feature type="transmembrane region" description="Helical" evidence="10">
    <location>
        <begin position="122"/>
        <end position="142"/>
    </location>
</feature>
<feature type="transmembrane region" description="Helical" evidence="10">
    <location>
        <begin position="297"/>
        <end position="325"/>
    </location>
</feature>
<dbReference type="Proteomes" id="UP000095401">
    <property type="component" value="Chromosome"/>
</dbReference>
<evidence type="ECO:0000256" key="7">
    <source>
        <dbReference type="ARBA" id="ARBA00023136"/>
    </source>
</evidence>
<evidence type="ECO:0000256" key="11">
    <source>
        <dbReference type="PIRNR" id="PIRNR002869"/>
    </source>
</evidence>
<keyword evidence="4 10" id="KW-0133">Cell shape</keyword>
<comment type="subcellular location">
    <subcellularLocation>
        <location evidence="10">Cell inner membrane</location>
        <topology evidence="10">Multi-pass membrane protein</topology>
    </subcellularLocation>
    <subcellularLocation>
        <location evidence="1">Cell membrane</location>
        <topology evidence="1">Multi-pass membrane protein</topology>
    </subcellularLocation>
</comment>
<keyword evidence="10 11" id="KW-0961">Cell wall biogenesis/degradation</keyword>
<evidence type="ECO:0000256" key="6">
    <source>
        <dbReference type="ARBA" id="ARBA00022989"/>
    </source>
</evidence>
<dbReference type="Pfam" id="PF03023">
    <property type="entry name" value="MurJ"/>
    <property type="match status" value="1"/>
</dbReference>
<dbReference type="HAMAP" id="MF_02078">
    <property type="entry name" value="MurJ_MviN"/>
    <property type="match status" value="1"/>
</dbReference>
<dbReference type="GO" id="GO:0071555">
    <property type="term" value="P:cell wall organization"/>
    <property type="evidence" value="ECO:0007669"/>
    <property type="project" value="UniProtKB-UniRule"/>
</dbReference>
<dbReference type="CDD" id="cd13123">
    <property type="entry name" value="MATE_MurJ_like"/>
    <property type="match status" value="1"/>
</dbReference>
<dbReference type="PIRSF" id="PIRSF002869">
    <property type="entry name" value="MviN"/>
    <property type="match status" value="1"/>
</dbReference>
<proteinExistence type="inferred from homology"/>
<evidence type="ECO:0000256" key="9">
    <source>
        <dbReference type="ARBA" id="ARBA00061532"/>
    </source>
</evidence>
<dbReference type="GO" id="GO:0005886">
    <property type="term" value="C:plasma membrane"/>
    <property type="evidence" value="ECO:0007669"/>
    <property type="project" value="UniProtKB-SubCell"/>
</dbReference>
<dbReference type="GO" id="GO:0009252">
    <property type="term" value="P:peptidoglycan biosynthetic process"/>
    <property type="evidence" value="ECO:0007669"/>
    <property type="project" value="UniProtKB-UniRule"/>
</dbReference>
<comment type="pathway">
    <text evidence="10">Cell wall biogenesis; peptidoglycan biosynthesis.</text>
</comment>
<evidence type="ECO:0000256" key="5">
    <source>
        <dbReference type="ARBA" id="ARBA00022984"/>
    </source>
</evidence>
<evidence type="ECO:0000256" key="3">
    <source>
        <dbReference type="ARBA" id="ARBA00022692"/>
    </source>
</evidence>
<keyword evidence="6 10" id="KW-1133">Transmembrane helix</keyword>
<keyword evidence="10 11" id="KW-0813">Transport</keyword>